<feature type="region of interest" description="Disordered" evidence="1">
    <location>
        <begin position="186"/>
        <end position="205"/>
    </location>
</feature>
<feature type="compositionally biased region" description="Acidic residues" evidence="1">
    <location>
        <begin position="286"/>
        <end position="302"/>
    </location>
</feature>
<evidence type="ECO:0000313" key="4">
    <source>
        <dbReference type="Proteomes" id="UP000243217"/>
    </source>
</evidence>
<feature type="transmembrane region" description="Helical" evidence="2">
    <location>
        <begin position="232"/>
        <end position="251"/>
    </location>
</feature>
<proteinExistence type="predicted"/>
<dbReference type="AlphaFoldDB" id="A0A1W0ABS0"/>
<evidence type="ECO:0000256" key="1">
    <source>
        <dbReference type="SAM" id="MobiDB-lite"/>
    </source>
</evidence>
<sequence>MGRPKSESFAKEGEALRASFGQDLSLFDKLKGHKSRSSSFDEQRLERMGSHENDLLDLKAINKRLQPVSKKHVTFAEELCQVQWEDILQYTCPPTPIAYNIFRTRRVINYEEEEQLLTLSWDHALPYSSVDFGAAQLQMHSRMMHKAPTTPAPTTPAPTTTIAPSTSPAATTTEASATKSPAIAEEPFAVEEEEPEPITPEPTEIPKAFGQASVINNDARPNQRAKAKKPTMVYATIGILGVGVLCVFFILRRRRATANTPTLPHHHQRSQAGAYAKISNPHDPYDDVDDMDWDEDGWDEDVPATPRKRMSPDSHNPFSRSRVDTETEMPAPLSTPRAATDSAPIPAIPPPKASTPPPSTLNQPINPFAINHDVFSEFGMVPQVAKSTPPPLPAPAVDTKPSNLFSMEMDDQADASGWDDDDWAT</sequence>
<gene>
    <name evidence="3" type="ORF">THRCLA_00278</name>
</gene>
<protein>
    <submittedName>
        <fullName evidence="3">Uncharacterized protein</fullName>
    </submittedName>
</protein>
<name>A0A1W0ABS0_9STRA</name>
<dbReference type="Proteomes" id="UP000243217">
    <property type="component" value="Unassembled WGS sequence"/>
</dbReference>
<feature type="region of interest" description="Disordered" evidence="1">
    <location>
        <begin position="260"/>
        <end position="360"/>
    </location>
</feature>
<keyword evidence="2" id="KW-1133">Transmembrane helix</keyword>
<keyword evidence="4" id="KW-1185">Reference proteome</keyword>
<comment type="caution">
    <text evidence="3">The sequence shown here is derived from an EMBL/GenBank/DDBJ whole genome shotgun (WGS) entry which is preliminary data.</text>
</comment>
<keyword evidence="2" id="KW-0472">Membrane</keyword>
<organism evidence="3 4">
    <name type="scientific">Thraustotheca clavata</name>
    <dbReference type="NCBI Taxonomy" id="74557"/>
    <lineage>
        <taxon>Eukaryota</taxon>
        <taxon>Sar</taxon>
        <taxon>Stramenopiles</taxon>
        <taxon>Oomycota</taxon>
        <taxon>Saprolegniomycetes</taxon>
        <taxon>Saprolegniales</taxon>
        <taxon>Achlyaceae</taxon>
        <taxon>Thraustotheca</taxon>
    </lineage>
</organism>
<keyword evidence="2" id="KW-0812">Transmembrane</keyword>
<reference evidence="3 4" key="1">
    <citation type="journal article" date="2014" name="Genome Biol. Evol.">
        <title>The secreted proteins of Achlya hypogyna and Thraustotheca clavata identify the ancestral oomycete secretome and reveal gene acquisitions by horizontal gene transfer.</title>
        <authorList>
            <person name="Misner I."/>
            <person name="Blouin N."/>
            <person name="Leonard G."/>
            <person name="Richards T.A."/>
            <person name="Lane C.E."/>
        </authorList>
    </citation>
    <scope>NUCLEOTIDE SEQUENCE [LARGE SCALE GENOMIC DNA]</scope>
    <source>
        <strain evidence="3 4">ATCC 34112</strain>
    </source>
</reference>
<feature type="region of interest" description="Disordered" evidence="1">
    <location>
        <begin position="146"/>
        <end position="181"/>
    </location>
</feature>
<feature type="compositionally biased region" description="Pro residues" evidence="1">
    <location>
        <begin position="346"/>
        <end position="359"/>
    </location>
</feature>
<dbReference type="EMBL" id="JNBS01000137">
    <property type="protein sequence ID" value="OQS07726.1"/>
    <property type="molecule type" value="Genomic_DNA"/>
</dbReference>
<feature type="compositionally biased region" description="Low complexity" evidence="1">
    <location>
        <begin position="157"/>
        <end position="181"/>
    </location>
</feature>
<evidence type="ECO:0000313" key="3">
    <source>
        <dbReference type="EMBL" id="OQS07726.1"/>
    </source>
</evidence>
<accession>A0A1W0ABS0</accession>
<dbReference type="OrthoDB" id="79893at2759"/>
<evidence type="ECO:0000256" key="2">
    <source>
        <dbReference type="SAM" id="Phobius"/>
    </source>
</evidence>